<comment type="caution">
    <text evidence="1">The sequence shown here is derived from an EMBL/GenBank/DDBJ whole genome shotgun (WGS) entry which is preliminary data.</text>
</comment>
<name>A0ABS1SLH5_9MICO</name>
<evidence type="ECO:0000313" key="2">
    <source>
        <dbReference type="Proteomes" id="UP001646141"/>
    </source>
</evidence>
<evidence type="ECO:0000313" key="1">
    <source>
        <dbReference type="EMBL" id="MBL3689010.1"/>
    </source>
</evidence>
<sequence length="211" mass="23109">MAATIEDRVSAAVDAWLRWVPRWSPGTHRGRAKPCARCTGSPFLTAAGLSGDVPHQVTHALISRLQRIIDREVDEFTAAALPALHAELTQDELWRAGGYDPAANLAPEYEGLDPDPEPGDAAQPFLFTLTGLAEETQPEPPLPRPPLSSDEKRQIRDEIGRADAHAEECGRAVCFALLTHRERITSAVARFIEPQIRAMLDELSLGLEPPQ</sequence>
<proteinExistence type="predicted"/>
<keyword evidence="2" id="KW-1185">Reference proteome</keyword>
<reference evidence="1 2" key="1">
    <citation type="submission" date="2018-09" db="EMBL/GenBank/DDBJ databases">
        <title>Comparative genomics of Leucobacter spp.</title>
        <authorList>
            <person name="Reis A.C."/>
            <person name="Kolvenbach B.A."/>
            <person name="Corvini P.F.X."/>
            <person name="Nunes O.C."/>
        </authorList>
    </citation>
    <scope>NUCLEOTIDE SEQUENCE [LARGE SCALE GENOMIC DNA]</scope>
    <source>
        <strain evidence="1 2">L-1</strain>
    </source>
</reference>
<dbReference type="EMBL" id="QYAD01000001">
    <property type="protein sequence ID" value="MBL3689010.1"/>
    <property type="molecule type" value="Genomic_DNA"/>
</dbReference>
<accession>A0ABS1SLH5</accession>
<dbReference type="Proteomes" id="UP001646141">
    <property type="component" value="Unassembled WGS sequence"/>
</dbReference>
<gene>
    <name evidence="1" type="ORF">D3226_03435</name>
</gene>
<protein>
    <submittedName>
        <fullName evidence="1">Spermidine/putrescine ABC transporter substrate-binding protein</fullName>
    </submittedName>
</protein>
<organism evidence="1 2">
    <name type="scientific">Leucobacter chromiireducens subsp. chromiireducens</name>
    <dbReference type="NCBI Taxonomy" id="660067"/>
    <lineage>
        <taxon>Bacteria</taxon>
        <taxon>Bacillati</taxon>
        <taxon>Actinomycetota</taxon>
        <taxon>Actinomycetes</taxon>
        <taxon>Micrococcales</taxon>
        <taxon>Microbacteriaceae</taxon>
        <taxon>Leucobacter</taxon>
    </lineage>
</organism>
<dbReference type="RefSeq" id="WP_202380995.1">
    <property type="nucleotide sequence ID" value="NZ_BAAAMA010000004.1"/>
</dbReference>